<keyword evidence="3" id="KW-1185">Reference proteome</keyword>
<name>A0A0W1ADG3_9GAMM</name>
<keyword evidence="1" id="KW-0472">Membrane</keyword>
<protein>
    <submittedName>
        <fullName evidence="2">Uncharacterized protein</fullName>
    </submittedName>
</protein>
<dbReference type="Proteomes" id="UP000054729">
    <property type="component" value="Unassembled WGS sequence"/>
</dbReference>
<sequence>MKDLAKLEKWSRWIFLVSAIAWVALFWFKDKMPPPSFYEESLLTAPSQIESDSQPFKVTLGQQTYLIKPLYYYELNGVVVSYSSAKDFTNIWHFKRWKDFLNLRDICVAWGNNISSGVYQKLNFSSDSWTCWVDWLDPAVGKDFHSNELSNNHLLTNFPWLQEKMMEAELGDQIQLTGHLVKYSNPATKYARGTSTSREDTGNGACETIFLTNFTIIKKANFTLRLLYKIFKWITIFSLIAVIVLLFIAPHEKYRNDSTSNS</sequence>
<dbReference type="STRING" id="66969.Lwal_1449"/>
<dbReference type="AlphaFoldDB" id="A0A0W1ADG3"/>
<evidence type="ECO:0000313" key="2">
    <source>
        <dbReference type="EMBL" id="KTD79377.1"/>
    </source>
</evidence>
<keyword evidence="1" id="KW-0812">Transmembrane</keyword>
<reference evidence="2 3" key="1">
    <citation type="submission" date="2015-11" db="EMBL/GenBank/DDBJ databases">
        <title>Genomic analysis of 38 Legionella species identifies large and diverse effector repertoires.</title>
        <authorList>
            <person name="Burstein D."/>
            <person name="Amaro F."/>
            <person name="Zusman T."/>
            <person name="Lifshitz Z."/>
            <person name="Cohen O."/>
            <person name="Gilbert J.A."/>
            <person name="Pupko T."/>
            <person name="Shuman H.A."/>
            <person name="Segal G."/>
        </authorList>
    </citation>
    <scope>NUCLEOTIDE SEQUENCE [LARGE SCALE GENOMIC DNA]</scope>
    <source>
        <strain evidence="2 3">ATCC 51914</strain>
    </source>
</reference>
<keyword evidence="1" id="KW-1133">Transmembrane helix</keyword>
<dbReference type="RefSeq" id="WP_058480147.1">
    <property type="nucleotide sequence ID" value="NZ_CAAAIQ010000016.1"/>
</dbReference>
<dbReference type="PATRIC" id="fig|66969.6.peg.1586"/>
<evidence type="ECO:0000313" key="3">
    <source>
        <dbReference type="Proteomes" id="UP000054729"/>
    </source>
</evidence>
<comment type="caution">
    <text evidence="2">The sequence shown here is derived from an EMBL/GenBank/DDBJ whole genome shotgun (WGS) entry which is preliminary data.</text>
</comment>
<proteinExistence type="predicted"/>
<organism evidence="2 3">
    <name type="scientific">Legionella waltersii</name>
    <dbReference type="NCBI Taxonomy" id="66969"/>
    <lineage>
        <taxon>Bacteria</taxon>
        <taxon>Pseudomonadati</taxon>
        <taxon>Pseudomonadota</taxon>
        <taxon>Gammaproteobacteria</taxon>
        <taxon>Legionellales</taxon>
        <taxon>Legionellaceae</taxon>
        <taxon>Legionella</taxon>
    </lineage>
</organism>
<evidence type="ECO:0000256" key="1">
    <source>
        <dbReference type="SAM" id="Phobius"/>
    </source>
</evidence>
<feature type="transmembrane region" description="Helical" evidence="1">
    <location>
        <begin position="226"/>
        <end position="249"/>
    </location>
</feature>
<dbReference type="EMBL" id="LNZB01000036">
    <property type="protein sequence ID" value="KTD79377.1"/>
    <property type="molecule type" value="Genomic_DNA"/>
</dbReference>
<feature type="transmembrane region" description="Helical" evidence="1">
    <location>
        <begin position="12"/>
        <end position="28"/>
    </location>
</feature>
<accession>A0A0W1ADG3</accession>
<gene>
    <name evidence="2" type="ORF">Lwal_1449</name>
</gene>